<reference evidence="3" key="1">
    <citation type="submission" date="2023-10" db="EMBL/GenBank/DDBJ databases">
        <authorList>
            <person name="Chen Y."/>
            <person name="Shah S."/>
            <person name="Dougan E. K."/>
            <person name="Thang M."/>
            <person name="Chan C."/>
        </authorList>
    </citation>
    <scope>NUCLEOTIDE SEQUENCE [LARGE SCALE GENOMIC DNA]</scope>
</reference>
<name>A0ABN9X383_9DINO</name>
<evidence type="ECO:0000313" key="4">
    <source>
        <dbReference type="Proteomes" id="UP001189429"/>
    </source>
</evidence>
<evidence type="ECO:0000256" key="1">
    <source>
        <dbReference type="SAM" id="MobiDB-lite"/>
    </source>
</evidence>
<keyword evidence="2" id="KW-0472">Membrane</keyword>
<evidence type="ECO:0000256" key="2">
    <source>
        <dbReference type="SAM" id="Phobius"/>
    </source>
</evidence>
<feature type="non-terminal residue" evidence="3">
    <location>
        <position position="1"/>
    </location>
</feature>
<proteinExistence type="predicted"/>
<evidence type="ECO:0008006" key="5">
    <source>
        <dbReference type="Google" id="ProtNLM"/>
    </source>
</evidence>
<protein>
    <recommendedName>
        <fullName evidence="5">Phospholipase B-like</fullName>
    </recommendedName>
</protein>
<keyword evidence="2" id="KW-0812">Transmembrane</keyword>
<comment type="caution">
    <text evidence="3">The sequence shown here is derived from an EMBL/GenBank/DDBJ whole genome shotgun (WGS) entry which is preliminary data.</text>
</comment>
<accession>A0ABN9X383</accession>
<organism evidence="3 4">
    <name type="scientific">Prorocentrum cordatum</name>
    <dbReference type="NCBI Taxonomy" id="2364126"/>
    <lineage>
        <taxon>Eukaryota</taxon>
        <taxon>Sar</taxon>
        <taxon>Alveolata</taxon>
        <taxon>Dinophyceae</taxon>
        <taxon>Prorocentrales</taxon>
        <taxon>Prorocentraceae</taxon>
        <taxon>Prorocentrum</taxon>
    </lineage>
</organism>
<dbReference type="Proteomes" id="UP001189429">
    <property type="component" value="Unassembled WGS sequence"/>
</dbReference>
<sequence length="398" mass="41903">SGHCRPNLARGNSYVSPTGEPAGRPAGSGRQMPPERALGRGAAAEPLARLEDDPGAEGALVPAAALWGRRGARVSPQLVLGLAGFVLATLAGAALVARRARHQAQAEERVLLRMRQAAAPERLLSLRPCVRDLEGTQIDRGFFAKIEGGCGGEGAADAEAAPPGVAFLGGNDSGALLSALGAEVAADRRWEVMAEEVNVRSAPSLDARSLGKKRRGEVFSGEMEGDWIRLKPSLGPGRFAYVKTMWEDIYLVSPAVADSRSHCANAGRNCSDSRCCRWPGHACFRKNAVWSACRSSCVEGPDPTDGDSGSWSCERLGEAAPGRPVDGELSRPVAGWVQDTCAAGSGSCSESRCCSAPGFQCYERTTLGTTLGAQSFAHNAMGLHAFVQHMWAKWAPLP</sequence>
<keyword evidence="4" id="KW-1185">Reference proteome</keyword>
<dbReference type="EMBL" id="CAUYUJ010019581">
    <property type="protein sequence ID" value="CAK0892214.1"/>
    <property type="molecule type" value="Genomic_DNA"/>
</dbReference>
<feature type="transmembrane region" description="Helical" evidence="2">
    <location>
        <begin position="78"/>
        <end position="97"/>
    </location>
</feature>
<gene>
    <name evidence="3" type="ORF">PCOR1329_LOCUS71932</name>
</gene>
<feature type="region of interest" description="Disordered" evidence="1">
    <location>
        <begin position="1"/>
        <end position="42"/>
    </location>
</feature>
<evidence type="ECO:0000313" key="3">
    <source>
        <dbReference type="EMBL" id="CAK0892214.1"/>
    </source>
</evidence>
<keyword evidence="2" id="KW-1133">Transmembrane helix</keyword>